<accession>A0AB34KPI8</accession>
<dbReference type="GeneID" id="96007388"/>
<dbReference type="AlphaFoldDB" id="A0AB34KPI8"/>
<dbReference type="Gene3D" id="1.25.40.20">
    <property type="entry name" value="Ankyrin repeat-containing domain"/>
    <property type="match status" value="1"/>
</dbReference>
<evidence type="ECO:0008006" key="3">
    <source>
        <dbReference type="Google" id="ProtNLM"/>
    </source>
</evidence>
<keyword evidence="2" id="KW-1185">Reference proteome</keyword>
<dbReference type="RefSeq" id="XP_069228777.1">
    <property type="nucleotide sequence ID" value="XM_069374550.1"/>
</dbReference>
<dbReference type="Proteomes" id="UP000803884">
    <property type="component" value="Unassembled WGS sequence"/>
</dbReference>
<proteinExistence type="predicted"/>
<gene>
    <name evidence="1" type="ORF">WHR41_05945</name>
</gene>
<organism evidence="1 2">
    <name type="scientific">Cladosporium halotolerans</name>
    <dbReference type="NCBI Taxonomy" id="1052096"/>
    <lineage>
        <taxon>Eukaryota</taxon>
        <taxon>Fungi</taxon>
        <taxon>Dikarya</taxon>
        <taxon>Ascomycota</taxon>
        <taxon>Pezizomycotina</taxon>
        <taxon>Dothideomycetes</taxon>
        <taxon>Dothideomycetidae</taxon>
        <taxon>Cladosporiales</taxon>
        <taxon>Cladosporiaceae</taxon>
        <taxon>Cladosporium</taxon>
    </lineage>
</organism>
<dbReference type="InterPro" id="IPR036770">
    <property type="entry name" value="Ankyrin_rpt-contain_sf"/>
</dbReference>
<protein>
    <recommendedName>
        <fullName evidence="3">Ankyrin repeat protein</fullName>
    </recommendedName>
</protein>
<sequence length="289" mass="31971">MRCLFELGADPMSYKLEPRTGSCRKGPGDLSIEVVKLLVEFGYDVKSTGHLILEDFVDSQESLDWLLDQGVDINRTRNDATLALTGGKRGYGSYNLRQRQYSVVVLNYVAARGDIRLFDHLVSRGADPQRSLALHYATRCLETEKSVAMIDHLLDHYGMDIHADNEKMRDRSNSADDSGKPLNSAVVAGNLPAIRRLLERGARPDYTAVACAIECAYFKDLPAGLNALLKAGADAGDALEQAAQKENVDAVRIRLAYGADRDRSLQQNRAYFENKARDLVPNDHSEGVL</sequence>
<comment type="caution">
    <text evidence="1">The sequence shown here is derived from an EMBL/GenBank/DDBJ whole genome shotgun (WGS) entry which is preliminary data.</text>
</comment>
<dbReference type="SUPFAM" id="SSF48403">
    <property type="entry name" value="Ankyrin repeat"/>
    <property type="match status" value="1"/>
</dbReference>
<evidence type="ECO:0000313" key="2">
    <source>
        <dbReference type="Proteomes" id="UP000803884"/>
    </source>
</evidence>
<dbReference type="EMBL" id="JAAQHG020000018">
    <property type="protein sequence ID" value="KAL1585671.1"/>
    <property type="molecule type" value="Genomic_DNA"/>
</dbReference>
<name>A0AB34KPI8_9PEZI</name>
<evidence type="ECO:0000313" key="1">
    <source>
        <dbReference type="EMBL" id="KAL1585671.1"/>
    </source>
</evidence>
<reference evidence="1 2" key="1">
    <citation type="journal article" date="2020" name="Microbiol. Resour. Announc.">
        <title>Draft Genome Sequence of a Cladosporium Species Isolated from the Mesophotic Ascidian Didemnum maculosum.</title>
        <authorList>
            <person name="Gioti A."/>
            <person name="Siaperas R."/>
            <person name="Nikolaivits E."/>
            <person name="Le Goff G."/>
            <person name="Ouazzani J."/>
            <person name="Kotoulas G."/>
            <person name="Topakas E."/>
        </authorList>
    </citation>
    <scope>NUCLEOTIDE SEQUENCE [LARGE SCALE GENOMIC DNA]</scope>
    <source>
        <strain evidence="1 2">TM138-S3</strain>
    </source>
</reference>